<dbReference type="Proteomes" id="UP000640531">
    <property type="component" value="Unassembled WGS sequence"/>
</dbReference>
<evidence type="ECO:0000313" key="2">
    <source>
        <dbReference type="Proteomes" id="UP000640531"/>
    </source>
</evidence>
<gene>
    <name evidence="1" type="primary">tcmP</name>
    <name evidence="1" type="ORF">H6G59_03245</name>
</gene>
<dbReference type="RefSeq" id="WP_190711733.1">
    <property type="nucleotide sequence ID" value="NZ_JACJST010000002.1"/>
</dbReference>
<comment type="caution">
    <text evidence="1">The sequence shown here is derived from an EMBL/GenBank/DDBJ whole genome shotgun (WGS) entry which is preliminary data.</text>
</comment>
<sequence>MSVKQLSLFSDEPEYFNRKRTWTAAKHRIMLRYIQTFCYTLGGSQGFQSKYLNYVDGFAGEGKYDEGIGIENFVDKSEFWKRYKTDFLDTDGSPLIALKLAKIFELEERVTLRCFFTEEDKERNQKLNINCSLIGEGLSYKIYDYQRFDKALVQIMNELKNYPTLFFLDAFGVQGVTFEQICSIADYVSKNKGELFLLFHNRAVARNAGFYKENYKDSKKQKTAETYTQHLTKLLGDKSDLEWKPKWLEYQQEEQKEQKFERWALEYFKDRLQKNSSFNGVASFEINEQYNDTRPQYHIVVGSNHPQKALGVFLNDFVYQENELLFYQDDKSGKYHKFMSQEWERQNNERISTIKPQIIDILRSKNQDWMTLDNAITLIILEIGNIGYLNRKKYREIFLKLYEEKIIEPKELGASGKLTLENFIRVVK</sequence>
<protein>
    <submittedName>
        <fullName evidence="1">Three-Cys-motif partner protein TcmP</fullName>
    </submittedName>
</protein>
<proteinExistence type="predicted"/>
<organism evidence="1 2">
    <name type="scientific">Anabaena lutea FACHB-196</name>
    <dbReference type="NCBI Taxonomy" id="2692881"/>
    <lineage>
        <taxon>Bacteria</taxon>
        <taxon>Bacillati</taxon>
        <taxon>Cyanobacteriota</taxon>
        <taxon>Cyanophyceae</taxon>
        <taxon>Nostocales</taxon>
        <taxon>Nostocaceae</taxon>
        <taxon>Anabaena</taxon>
    </lineage>
</organism>
<dbReference type="InterPro" id="IPR031009">
    <property type="entry name" value="Tcm_partner"/>
</dbReference>
<evidence type="ECO:0000313" key="1">
    <source>
        <dbReference type="EMBL" id="MBD2566924.1"/>
    </source>
</evidence>
<dbReference type="EMBL" id="JACJST010000002">
    <property type="protein sequence ID" value="MBD2566924.1"/>
    <property type="molecule type" value="Genomic_DNA"/>
</dbReference>
<keyword evidence="2" id="KW-1185">Reference proteome</keyword>
<reference evidence="1 2" key="1">
    <citation type="journal article" date="2020" name="ISME J.">
        <title>Comparative genomics reveals insights into cyanobacterial evolution and habitat adaptation.</title>
        <authorList>
            <person name="Chen M.Y."/>
            <person name="Teng W.K."/>
            <person name="Zhao L."/>
            <person name="Hu C.X."/>
            <person name="Zhou Y.K."/>
            <person name="Han B.P."/>
            <person name="Song L.R."/>
            <person name="Shu W.S."/>
        </authorList>
    </citation>
    <scope>NUCLEOTIDE SEQUENCE [LARGE SCALE GENOMIC DNA]</scope>
    <source>
        <strain evidence="1 2">FACHB-196</strain>
    </source>
</reference>
<dbReference type="NCBIfam" id="TIGR04474">
    <property type="entry name" value="tcm_partner"/>
    <property type="match status" value="1"/>
</dbReference>
<accession>A0ABR8FAY7</accession>
<name>A0ABR8FAY7_9NOST</name>